<dbReference type="AlphaFoldDB" id="A0A5B7ISI0"/>
<reference evidence="1 2" key="1">
    <citation type="submission" date="2019-05" db="EMBL/GenBank/DDBJ databases">
        <title>Another draft genome of Portunus trituberculatus and its Hox gene families provides insights of decapod evolution.</title>
        <authorList>
            <person name="Jeong J.-H."/>
            <person name="Song I."/>
            <person name="Kim S."/>
            <person name="Choi T."/>
            <person name="Kim D."/>
            <person name="Ryu S."/>
            <person name="Kim W."/>
        </authorList>
    </citation>
    <scope>NUCLEOTIDE SEQUENCE [LARGE SCALE GENOMIC DNA]</scope>
    <source>
        <tissue evidence="1">Muscle</tissue>
    </source>
</reference>
<evidence type="ECO:0000313" key="2">
    <source>
        <dbReference type="Proteomes" id="UP000324222"/>
    </source>
</evidence>
<name>A0A5B7ISI0_PORTR</name>
<dbReference type="Proteomes" id="UP000324222">
    <property type="component" value="Unassembled WGS sequence"/>
</dbReference>
<sequence>MEGGECPAWVVVLGAEPGILVSRVPAQPRRSNAARRYEACELIFSGVVLGFGMASAFPGRLLPAPPGCPSRRAQFACTPLTHYNGSPGSDLWQSEANNPCTVTGENGQISSLFIRDL</sequence>
<organism evidence="1 2">
    <name type="scientific">Portunus trituberculatus</name>
    <name type="common">Swimming crab</name>
    <name type="synonym">Neptunus trituberculatus</name>
    <dbReference type="NCBI Taxonomy" id="210409"/>
    <lineage>
        <taxon>Eukaryota</taxon>
        <taxon>Metazoa</taxon>
        <taxon>Ecdysozoa</taxon>
        <taxon>Arthropoda</taxon>
        <taxon>Crustacea</taxon>
        <taxon>Multicrustacea</taxon>
        <taxon>Malacostraca</taxon>
        <taxon>Eumalacostraca</taxon>
        <taxon>Eucarida</taxon>
        <taxon>Decapoda</taxon>
        <taxon>Pleocyemata</taxon>
        <taxon>Brachyura</taxon>
        <taxon>Eubrachyura</taxon>
        <taxon>Portunoidea</taxon>
        <taxon>Portunidae</taxon>
        <taxon>Portuninae</taxon>
        <taxon>Portunus</taxon>
    </lineage>
</organism>
<comment type="caution">
    <text evidence="1">The sequence shown here is derived from an EMBL/GenBank/DDBJ whole genome shotgun (WGS) entry which is preliminary data.</text>
</comment>
<protein>
    <submittedName>
        <fullName evidence="1">Uncharacterized protein</fullName>
    </submittedName>
</protein>
<keyword evidence="2" id="KW-1185">Reference proteome</keyword>
<proteinExistence type="predicted"/>
<evidence type="ECO:0000313" key="1">
    <source>
        <dbReference type="EMBL" id="MPC83628.1"/>
    </source>
</evidence>
<gene>
    <name evidence="1" type="ORF">E2C01_078342</name>
</gene>
<accession>A0A5B7ISI0</accession>
<dbReference type="EMBL" id="VSRR010062961">
    <property type="protein sequence ID" value="MPC83628.1"/>
    <property type="molecule type" value="Genomic_DNA"/>
</dbReference>